<dbReference type="SMART" id="SM00697">
    <property type="entry name" value="DM8"/>
    <property type="match status" value="1"/>
</dbReference>
<dbReference type="InterPro" id="IPR010512">
    <property type="entry name" value="DUF1091"/>
</dbReference>
<dbReference type="OrthoDB" id="7737395at2759"/>
<evidence type="ECO:0000313" key="3">
    <source>
        <dbReference type="Proteomes" id="UP000183832"/>
    </source>
</evidence>
<dbReference type="Proteomes" id="UP000183832">
    <property type="component" value="Unassembled WGS sequence"/>
</dbReference>
<accession>A0A1J1HIM6</accession>
<keyword evidence="3" id="KW-1185">Reference proteome</keyword>
<dbReference type="Pfam" id="PF06477">
    <property type="entry name" value="DUF1091"/>
    <property type="match status" value="1"/>
</dbReference>
<dbReference type="PANTHER" id="PTHR20898">
    <property type="entry name" value="DAEDALUS ON 3-RELATED-RELATED"/>
    <property type="match status" value="1"/>
</dbReference>
<sequence>MEVKLRMNHLGLILFTLFMIELSFQLEKSVYRWNNFELSQNKSFVDVNYFLNATKSGSYVLNFNATTFFPLQNAFIQNSIQFLNANGQYEQFMGKGLTDLCKFLSFRKGNKIMRIIFDKIKGEQNFPSSCPIKPDTYYANNIVFDGNSSLFQYVGDAKVMALLDFGTKIKGKMIYFVNIKVFVEFIERVKWEREQLKNKTKAEKKKH</sequence>
<dbReference type="EMBL" id="CVRI01000004">
    <property type="protein sequence ID" value="CRK87410.1"/>
    <property type="molecule type" value="Genomic_DNA"/>
</dbReference>
<proteinExistence type="predicted"/>
<organism evidence="2 3">
    <name type="scientific">Clunio marinus</name>
    <dbReference type="NCBI Taxonomy" id="568069"/>
    <lineage>
        <taxon>Eukaryota</taxon>
        <taxon>Metazoa</taxon>
        <taxon>Ecdysozoa</taxon>
        <taxon>Arthropoda</taxon>
        <taxon>Hexapoda</taxon>
        <taxon>Insecta</taxon>
        <taxon>Pterygota</taxon>
        <taxon>Neoptera</taxon>
        <taxon>Endopterygota</taxon>
        <taxon>Diptera</taxon>
        <taxon>Nematocera</taxon>
        <taxon>Chironomoidea</taxon>
        <taxon>Chironomidae</taxon>
        <taxon>Clunio</taxon>
    </lineage>
</organism>
<keyword evidence="1" id="KW-0732">Signal</keyword>
<dbReference type="AlphaFoldDB" id="A0A1J1HIM6"/>
<feature type="chain" id="PRO_5013040433" evidence="1">
    <location>
        <begin position="26"/>
        <end position="207"/>
    </location>
</feature>
<gene>
    <name evidence="2" type="ORF">CLUMA_CG001212</name>
</gene>
<protein>
    <submittedName>
        <fullName evidence="2">CLUMA_CG001212, isoform A</fullName>
    </submittedName>
</protein>
<evidence type="ECO:0000256" key="1">
    <source>
        <dbReference type="SAM" id="SignalP"/>
    </source>
</evidence>
<name>A0A1J1HIM6_9DIPT</name>
<feature type="signal peptide" evidence="1">
    <location>
        <begin position="1"/>
        <end position="25"/>
    </location>
</feature>
<evidence type="ECO:0000313" key="2">
    <source>
        <dbReference type="EMBL" id="CRK87410.1"/>
    </source>
</evidence>
<reference evidence="2 3" key="1">
    <citation type="submission" date="2015-04" db="EMBL/GenBank/DDBJ databases">
        <authorList>
            <person name="Syromyatnikov M.Y."/>
            <person name="Popov V.N."/>
        </authorList>
    </citation>
    <scope>NUCLEOTIDE SEQUENCE [LARGE SCALE GENOMIC DNA]</scope>
</reference>